<dbReference type="InterPro" id="IPR019080">
    <property type="entry name" value="YqaJ_viral_recombinase"/>
</dbReference>
<feature type="domain" description="YqaJ viral recombinase" evidence="1">
    <location>
        <begin position="255"/>
        <end position="382"/>
    </location>
</feature>
<proteinExistence type="predicted"/>
<reference evidence="2" key="1">
    <citation type="submission" date="2020-11" db="EMBL/GenBank/DDBJ databases">
        <authorList>
            <person name="Whiteford S."/>
        </authorList>
    </citation>
    <scope>NUCLEOTIDE SEQUENCE</scope>
</reference>
<dbReference type="InterPro" id="IPR011335">
    <property type="entry name" value="Restrct_endonuc-II-like"/>
</dbReference>
<name>A0A8S4G4I1_PLUXY</name>
<dbReference type="InterPro" id="IPR011604">
    <property type="entry name" value="PDDEXK-like_dom_sf"/>
</dbReference>
<dbReference type="PANTHER" id="PTHR39953:SF1">
    <property type="entry name" value="RE54151P"/>
    <property type="match status" value="1"/>
</dbReference>
<dbReference type="EMBL" id="CAJHNJ030000085">
    <property type="protein sequence ID" value="CAG9134734.1"/>
    <property type="molecule type" value="Genomic_DNA"/>
</dbReference>
<evidence type="ECO:0000313" key="3">
    <source>
        <dbReference type="Proteomes" id="UP000653454"/>
    </source>
</evidence>
<dbReference type="Gene3D" id="3.90.320.10">
    <property type="match status" value="1"/>
</dbReference>
<gene>
    <name evidence="2" type="ORF">PLXY2_LOCUS12985</name>
</gene>
<dbReference type="GO" id="GO:0006281">
    <property type="term" value="P:DNA repair"/>
    <property type="evidence" value="ECO:0007669"/>
    <property type="project" value="UniProtKB-ARBA"/>
</dbReference>
<dbReference type="Proteomes" id="UP000653454">
    <property type="component" value="Unassembled WGS sequence"/>
</dbReference>
<keyword evidence="3" id="KW-1185">Reference proteome</keyword>
<evidence type="ECO:0000259" key="1">
    <source>
        <dbReference type="Pfam" id="PF09588"/>
    </source>
</evidence>
<sequence length="436" mass="49806">MKTSDGYVQADSRNLPKAYLPMLLEYMHRKDVYNAAEIRGAKVLMSSRDSYVEAAIGYVEVKRENGTCTIKARVTPEHRVHSKMYSVFIELDEIAESIINVHCEDCAASAGGCKHGICFIHWLIKRTEEPSVTDITCYWKKPKLSEAVSSETPLPAAELGKRKTFAKIQSSITLQSVLEECKKRKVTKSLLYNYSKFKEDDLKDYSVFNLVLNCYNTNAAMDFDMVKKFGEDKLTSDITKEIEQATRNQVDDNLWHILRQGRVTASTIFDATRCTTENGALVNSIMGGYKVPETNAIRRGKCLEKTILEQLQTDLNVQINKCGFVLVSLFIGASPDGITEDYVVEIKCPYKESTIKNYLTQNDCIKDKYKSQIMMQMHATGKKKGLFCVADPNFERNKLVKKIWVDYDQLYVSELLKNSEKFWKQYIFNNILDSIK</sequence>
<dbReference type="Pfam" id="PF09588">
    <property type="entry name" value="YqaJ"/>
    <property type="match status" value="1"/>
</dbReference>
<dbReference type="SUPFAM" id="SSF52980">
    <property type="entry name" value="Restriction endonuclease-like"/>
    <property type="match status" value="1"/>
</dbReference>
<accession>A0A8S4G4I1</accession>
<dbReference type="CDD" id="cd22343">
    <property type="entry name" value="PDDEXK_lambda_exonuclease-like"/>
    <property type="match status" value="1"/>
</dbReference>
<protein>
    <submittedName>
        <fullName evidence="2">(diamondback moth) hypothetical protein</fullName>
    </submittedName>
</protein>
<dbReference type="AlphaFoldDB" id="A0A8S4G4I1"/>
<organism evidence="2 3">
    <name type="scientific">Plutella xylostella</name>
    <name type="common">Diamondback moth</name>
    <name type="synonym">Plutella maculipennis</name>
    <dbReference type="NCBI Taxonomy" id="51655"/>
    <lineage>
        <taxon>Eukaryota</taxon>
        <taxon>Metazoa</taxon>
        <taxon>Ecdysozoa</taxon>
        <taxon>Arthropoda</taxon>
        <taxon>Hexapoda</taxon>
        <taxon>Insecta</taxon>
        <taxon>Pterygota</taxon>
        <taxon>Neoptera</taxon>
        <taxon>Endopterygota</taxon>
        <taxon>Lepidoptera</taxon>
        <taxon>Glossata</taxon>
        <taxon>Ditrysia</taxon>
        <taxon>Yponomeutoidea</taxon>
        <taxon>Plutellidae</taxon>
        <taxon>Plutella</taxon>
    </lineage>
</organism>
<comment type="caution">
    <text evidence="2">The sequence shown here is derived from an EMBL/GenBank/DDBJ whole genome shotgun (WGS) entry which is preliminary data.</text>
</comment>
<evidence type="ECO:0000313" key="2">
    <source>
        <dbReference type="EMBL" id="CAG9134734.1"/>
    </source>
</evidence>
<dbReference type="PANTHER" id="PTHR39953">
    <property type="entry name" value="RE54151P"/>
    <property type="match status" value="1"/>
</dbReference>